<evidence type="ECO:0000256" key="1">
    <source>
        <dbReference type="ARBA" id="ARBA00006426"/>
    </source>
</evidence>
<dbReference type="InterPro" id="IPR000215">
    <property type="entry name" value="Serpin_fam"/>
</dbReference>
<dbReference type="InterPro" id="IPR023796">
    <property type="entry name" value="Serpin_dom"/>
</dbReference>
<dbReference type="Pfam" id="PF00079">
    <property type="entry name" value="Serpin"/>
    <property type="match status" value="1"/>
</dbReference>
<keyword evidence="4" id="KW-1185">Reference proteome</keyword>
<dbReference type="Ensembl" id="ENSPMRT00000009355.1">
    <property type="protein sequence ID" value="ENSPMRP00000008755.1"/>
    <property type="gene ID" value="ENSPMRG00000005899.1"/>
</dbReference>
<proteinExistence type="inferred from homology"/>
<dbReference type="Gene3D" id="2.30.39.10">
    <property type="entry name" value="Alpha-1-antitrypsin, domain 1"/>
    <property type="match status" value="2"/>
</dbReference>
<dbReference type="InterPro" id="IPR042185">
    <property type="entry name" value="Serpin_sf_2"/>
</dbReference>
<dbReference type="InterPro" id="IPR036186">
    <property type="entry name" value="Serpin_sf"/>
</dbReference>
<reference evidence="3" key="2">
    <citation type="submission" date="2025-08" db="UniProtKB">
        <authorList>
            <consortium name="Ensembl"/>
        </authorList>
    </citation>
    <scope>IDENTIFICATION</scope>
</reference>
<feature type="domain" description="Serpin" evidence="2">
    <location>
        <begin position="13"/>
        <end position="381"/>
    </location>
</feature>
<dbReference type="FunFam" id="2.30.39.10:FF:000001">
    <property type="entry name" value="Serpin family B member 2"/>
    <property type="match status" value="1"/>
</dbReference>
<comment type="similarity">
    <text evidence="1">Belongs to the serpin family. Ov-serpin subfamily.</text>
</comment>
<dbReference type="InterPro" id="IPR023795">
    <property type="entry name" value="Serpin_CS"/>
</dbReference>
<dbReference type="GO" id="GO:0005615">
    <property type="term" value="C:extracellular space"/>
    <property type="evidence" value="ECO:0007669"/>
    <property type="project" value="InterPro"/>
</dbReference>
<dbReference type="PANTHER" id="PTHR11461:SF186">
    <property type="entry name" value="SERPIN B4"/>
    <property type="match status" value="1"/>
</dbReference>
<accession>A0A670IA56</accession>
<evidence type="ECO:0000313" key="4">
    <source>
        <dbReference type="Proteomes" id="UP000472272"/>
    </source>
</evidence>
<dbReference type="GeneTree" id="ENSGT00940000154835"/>
<protein>
    <recommendedName>
        <fullName evidence="2">Serpin domain-containing protein</fullName>
    </recommendedName>
</protein>
<evidence type="ECO:0000259" key="2">
    <source>
        <dbReference type="SMART" id="SM00093"/>
    </source>
</evidence>
<organism evidence="3 4">
    <name type="scientific">Podarcis muralis</name>
    <name type="common">Wall lizard</name>
    <name type="synonym">Lacerta muralis</name>
    <dbReference type="NCBI Taxonomy" id="64176"/>
    <lineage>
        <taxon>Eukaryota</taxon>
        <taxon>Metazoa</taxon>
        <taxon>Chordata</taxon>
        <taxon>Craniata</taxon>
        <taxon>Vertebrata</taxon>
        <taxon>Euteleostomi</taxon>
        <taxon>Lepidosauria</taxon>
        <taxon>Squamata</taxon>
        <taxon>Bifurcata</taxon>
        <taxon>Unidentata</taxon>
        <taxon>Episquamata</taxon>
        <taxon>Laterata</taxon>
        <taxon>Lacertibaenia</taxon>
        <taxon>Lacertidae</taxon>
        <taxon>Podarcis</taxon>
    </lineage>
</organism>
<evidence type="ECO:0000313" key="3">
    <source>
        <dbReference type="Ensembl" id="ENSPMRP00000008755.1"/>
    </source>
</evidence>
<dbReference type="GO" id="GO:0004867">
    <property type="term" value="F:serine-type endopeptidase inhibitor activity"/>
    <property type="evidence" value="ECO:0007669"/>
    <property type="project" value="InterPro"/>
</dbReference>
<reference evidence="3" key="3">
    <citation type="submission" date="2025-09" db="UniProtKB">
        <authorList>
            <consortium name="Ensembl"/>
        </authorList>
    </citation>
    <scope>IDENTIFICATION</scope>
</reference>
<reference evidence="3 4" key="1">
    <citation type="journal article" date="2019" name="Proc. Natl. Acad. Sci. U.S.A.">
        <title>Regulatory changes in pterin and carotenoid genes underlie balanced color polymorphisms in the wall lizard.</title>
        <authorList>
            <person name="Andrade P."/>
            <person name="Pinho C."/>
            <person name="Perez I de Lanuza G."/>
            <person name="Afonso S."/>
            <person name="Brejcha J."/>
            <person name="Rubin C.J."/>
            <person name="Wallerman O."/>
            <person name="Pereira P."/>
            <person name="Sabatino S.J."/>
            <person name="Bellati A."/>
            <person name="Pellitteri-Rosa D."/>
            <person name="Bosakova Z."/>
            <person name="Bunikis I."/>
            <person name="Carretero M.A."/>
            <person name="Feiner N."/>
            <person name="Marsik P."/>
            <person name="Pauperio F."/>
            <person name="Salvi D."/>
            <person name="Soler L."/>
            <person name="While G.M."/>
            <person name="Uller T."/>
            <person name="Font E."/>
            <person name="Andersson L."/>
            <person name="Carneiro M."/>
        </authorList>
    </citation>
    <scope>NUCLEOTIDE SEQUENCE</scope>
</reference>
<dbReference type="PROSITE" id="PS00284">
    <property type="entry name" value="SERPIN"/>
    <property type="match status" value="1"/>
</dbReference>
<sequence length="388" mass="44206">ASSLSKANAKAALDFFLKLSKDEHCESIMFSPVNLAVALKVLLSGARGHTAAELQKDASDYECEMPEGSHKEFHKILAQLDKPSRNYELSFANQLYGDKSIAFQFLFCALKQYLTEVDSVDFHKAPEEARKLINLWVEVRTHGKIQDLLPEFNDEITCLIDLLLVNALYFKGQWEVQFDKELTKESSFYLNERDTKTVELMHRRGHYKTGTIESSQVQFQVLEIPYKDHELSVFILLPKDYNPSSLQQLEEELTYEKLLEWTSETCLKVEEVDVAIPKTRLEKSIPALKFLEALGLNNVSNPEKADLSGITTTEMVAVSEIVHGVALEMDEDGGREAPHCPRDRHPASRADVQFVADHPFLFFILHKFTNSILFFGRFSEPEENTACH</sequence>
<dbReference type="PANTHER" id="PTHR11461">
    <property type="entry name" value="SERINE PROTEASE INHIBITOR, SERPIN"/>
    <property type="match status" value="1"/>
</dbReference>
<dbReference type="Proteomes" id="UP000472272">
    <property type="component" value="Chromosome 7"/>
</dbReference>
<name>A0A670IA56_PODMU</name>
<dbReference type="SUPFAM" id="SSF56574">
    <property type="entry name" value="Serpins"/>
    <property type="match status" value="1"/>
</dbReference>
<dbReference type="SMART" id="SM00093">
    <property type="entry name" value="SERPIN"/>
    <property type="match status" value="1"/>
</dbReference>
<dbReference type="InterPro" id="IPR042178">
    <property type="entry name" value="Serpin_sf_1"/>
</dbReference>
<dbReference type="OMA" id="RIITCQD"/>
<dbReference type="AlphaFoldDB" id="A0A670IA56"/>
<dbReference type="Gene3D" id="3.30.497.10">
    <property type="entry name" value="Antithrombin, subunit I, domain 2"/>
    <property type="match status" value="1"/>
</dbReference>